<dbReference type="EMBL" id="JBBPBK010000327">
    <property type="protein sequence ID" value="KAK9265736.1"/>
    <property type="molecule type" value="Genomic_DNA"/>
</dbReference>
<evidence type="ECO:0000256" key="3">
    <source>
        <dbReference type="ARBA" id="ARBA00023187"/>
    </source>
</evidence>
<sequence length="220" mass="24064">MQSPIVPGAGANWPDQQSAEGNLDRQGVLVQVSRPTDYNASIAATLGPKQPNANLNLAAVELTGGLSGGDRIFVGGIPQNLTESQIRDLLEAFGPLWVFELVRDIQTGNSKCYAYCVYQDVSATDIACAALNGMKIHHKTLTVRRLEPKPVQENELLRVQHQIALKRLVLPPGAVATKIVCVTHMVSADELKDDREYEGILEGMRQEGRKFAFCSPTFCY</sequence>
<evidence type="ECO:0000256" key="4">
    <source>
        <dbReference type="PROSITE-ProRule" id="PRU00176"/>
    </source>
</evidence>
<keyword evidence="8" id="KW-1185">Reference proteome</keyword>
<dbReference type="CDD" id="cd12231">
    <property type="entry name" value="RRM2_U2AF65"/>
    <property type="match status" value="1"/>
</dbReference>
<dbReference type="GO" id="GO:0003723">
    <property type="term" value="F:RNA binding"/>
    <property type="evidence" value="ECO:0007669"/>
    <property type="project" value="UniProtKB-UniRule"/>
</dbReference>
<feature type="domain" description="RRM" evidence="6">
    <location>
        <begin position="70"/>
        <end position="148"/>
    </location>
</feature>
<dbReference type="SMART" id="SM00360">
    <property type="entry name" value="RRM"/>
    <property type="match status" value="1"/>
</dbReference>
<dbReference type="Gene3D" id="3.30.70.330">
    <property type="match status" value="2"/>
</dbReference>
<dbReference type="InterPro" id="IPR035979">
    <property type="entry name" value="RBD_domain_sf"/>
</dbReference>
<evidence type="ECO:0000256" key="5">
    <source>
        <dbReference type="SAM" id="MobiDB-lite"/>
    </source>
</evidence>
<proteinExistence type="predicted"/>
<keyword evidence="3" id="KW-0508">mRNA splicing</keyword>
<dbReference type="GO" id="GO:0006397">
    <property type="term" value="P:mRNA processing"/>
    <property type="evidence" value="ECO:0007669"/>
    <property type="project" value="UniProtKB-KW"/>
</dbReference>
<dbReference type="PANTHER" id="PTHR23139">
    <property type="entry name" value="RNA-BINDING PROTEIN"/>
    <property type="match status" value="1"/>
</dbReference>
<accession>A0AAP0N4D3</accession>
<evidence type="ECO:0000256" key="2">
    <source>
        <dbReference type="ARBA" id="ARBA00022884"/>
    </source>
</evidence>
<evidence type="ECO:0000256" key="1">
    <source>
        <dbReference type="ARBA" id="ARBA00022664"/>
    </source>
</evidence>
<evidence type="ECO:0000259" key="6">
    <source>
        <dbReference type="PROSITE" id="PS50102"/>
    </source>
</evidence>
<dbReference type="Proteomes" id="UP001415857">
    <property type="component" value="Unassembled WGS sequence"/>
</dbReference>
<keyword evidence="1" id="KW-0507">mRNA processing</keyword>
<dbReference type="Pfam" id="PF00076">
    <property type="entry name" value="RRM_1"/>
    <property type="match status" value="1"/>
</dbReference>
<dbReference type="GO" id="GO:0008380">
    <property type="term" value="P:RNA splicing"/>
    <property type="evidence" value="ECO:0007669"/>
    <property type="project" value="UniProtKB-KW"/>
</dbReference>
<dbReference type="InterPro" id="IPR012677">
    <property type="entry name" value="Nucleotide-bd_a/b_plait_sf"/>
</dbReference>
<name>A0AAP0N4D3_LIQFO</name>
<dbReference type="PROSITE" id="PS50102">
    <property type="entry name" value="RRM"/>
    <property type="match status" value="1"/>
</dbReference>
<reference evidence="7 8" key="1">
    <citation type="journal article" date="2024" name="Plant J.">
        <title>Genome sequences and population genomics reveal climatic adaptation and genomic divergence between two closely related sweetgum species.</title>
        <authorList>
            <person name="Xu W.Q."/>
            <person name="Ren C.Q."/>
            <person name="Zhang X.Y."/>
            <person name="Comes H.P."/>
            <person name="Liu X.H."/>
            <person name="Li Y.G."/>
            <person name="Kettle C.J."/>
            <person name="Jalonen R."/>
            <person name="Gaisberger H."/>
            <person name="Ma Y.Z."/>
            <person name="Qiu Y.X."/>
        </authorList>
    </citation>
    <scope>NUCLEOTIDE SEQUENCE [LARGE SCALE GENOMIC DNA]</scope>
    <source>
        <strain evidence="7">Hangzhou</strain>
    </source>
</reference>
<feature type="region of interest" description="Disordered" evidence="5">
    <location>
        <begin position="1"/>
        <end position="20"/>
    </location>
</feature>
<organism evidence="7 8">
    <name type="scientific">Liquidambar formosana</name>
    <name type="common">Formosan gum</name>
    <dbReference type="NCBI Taxonomy" id="63359"/>
    <lineage>
        <taxon>Eukaryota</taxon>
        <taxon>Viridiplantae</taxon>
        <taxon>Streptophyta</taxon>
        <taxon>Embryophyta</taxon>
        <taxon>Tracheophyta</taxon>
        <taxon>Spermatophyta</taxon>
        <taxon>Magnoliopsida</taxon>
        <taxon>eudicotyledons</taxon>
        <taxon>Gunneridae</taxon>
        <taxon>Pentapetalae</taxon>
        <taxon>Saxifragales</taxon>
        <taxon>Altingiaceae</taxon>
        <taxon>Liquidambar</taxon>
    </lineage>
</organism>
<gene>
    <name evidence="7" type="ORF">L1049_025330</name>
</gene>
<evidence type="ECO:0000313" key="7">
    <source>
        <dbReference type="EMBL" id="KAK9265736.1"/>
    </source>
</evidence>
<dbReference type="AlphaFoldDB" id="A0AAP0N4D3"/>
<protein>
    <recommendedName>
        <fullName evidence="6">RRM domain-containing protein</fullName>
    </recommendedName>
</protein>
<evidence type="ECO:0000313" key="8">
    <source>
        <dbReference type="Proteomes" id="UP001415857"/>
    </source>
</evidence>
<keyword evidence="2 4" id="KW-0694">RNA-binding</keyword>
<comment type="caution">
    <text evidence="7">The sequence shown here is derived from an EMBL/GenBank/DDBJ whole genome shotgun (WGS) entry which is preliminary data.</text>
</comment>
<dbReference type="SUPFAM" id="SSF54928">
    <property type="entry name" value="RNA-binding domain, RBD"/>
    <property type="match status" value="1"/>
</dbReference>
<dbReference type="InterPro" id="IPR000504">
    <property type="entry name" value="RRM_dom"/>
</dbReference>